<evidence type="ECO:0000256" key="2">
    <source>
        <dbReference type="ARBA" id="ARBA00022490"/>
    </source>
</evidence>
<dbReference type="CDD" id="cd16320">
    <property type="entry name" value="MraZ_N"/>
    <property type="match status" value="1"/>
</dbReference>
<keyword evidence="4 7" id="KW-0805">Transcription regulation</keyword>
<protein>
    <recommendedName>
        <fullName evidence="1 7">Transcriptional regulator MraZ</fullName>
    </recommendedName>
</protein>
<dbReference type="GO" id="GO:2000143">
    <property type="term" value="P:negative regulation of DNA-templated transcription initiation"/>
    <property type="evidence" value="ECO:0007669"/>
    <property type="project" value="TreeGrafter"/>
</dbReference>
<reference evidence="9 10" key="1">
    <citation type="submission" date="2017-08" db="EMBL/GenBank/DDBJ databases">
        <title>A Genome Sequence of Oceanimonas doudoroffii ATCC 27123T.</title>
        <authorList>
            <person name="Brennan M.A."/>
            <person name="Maclea K.S."/>
            <person name="Mcclelland W.D."/>
            <person name="Trachtenberg A.M."/>
        </authorList>
    </citation>
    <scope>NUCLEOTIDE SEQUENCE [LARGE SCALE GENOMIC DNA]</scope>
    <source>
        <strain evidence="9 10">ATCC 27123</strain>
    </source>
</reference>
<comment type="subcellular location">
    <subcellularLocation>
        <location evidence="7">Cytoplasm</location>
        <location evidence="7">Nucleoid</location>
    </subcellularLocation>
</comment>
<feature type="domain" description="SpoVT-AbrB" evidence="8">
    <location>
        <begin position="5"/>
        <end position="52"/>
    </location>
</feature>
<evidence type="ECO:0000256" key="6">
    <source>
        <dbReference type="ARBA" id="ARBA00023163"/>
    </source>
</evidence>
<dbReference type="InterPro" id="IPR035642">
    <property type="entry name" value="MraZ_N"/>
</dbReference>
<dbReference type="CDD" id="cd16321">
    <property type="entry name" value="MraZ_C"/>
    <property type="match status" value="1"/>
</dbReference>
<dbReference type="Gene3D" id="3.40.1550.20">
    <property type="entry name" value="Transcriptional regulator MraZ domain"/>
    <property type="match status" value="1"/>
</dbReference>
<organism evidence="9 10">
    <name type="scientific">Oceanimonas doudoroffii</name>
    <dbReference type="NCBI Taxonomy" id="84158"/>
    <lineage>
        <taxon>Bacteria</taxon>
        <taxon>Pseudomonadati</taxon>
        <taxon>Pseudomonadota</taxon>
        <taxon>Gammaproteobacteria</taxon>
        <taxon>Aeromonadales</taxon>
        <taxon>Aeromonadaceae</taxon>
        <taxon>Oceanimonas</taxon>
    </lineage>
</organism>
<dbReference type="AlphaFoldDB" id="A0A233RCN5"/>
<dbReference type="EMBL" id="NBIM01000005">
    <property type="protein sequence ID" value="OXY81166.1"/>
    <property type="molecule type" value="Genomic_DNA"/>
</dbReference>
<evidence type="ECO:0000313" key="9">
    <source>
        <dbReference type="EMBL" id="OXY81166.1"/>
    </source>
</evidence>
<dbReference type="OrthoDB" id="9807753at2"/>
<dbReference type="HAMAP" id="MF_01008">
    <property type="entry name" value="MraZ"/>
    <property type="match status" value="1"/>
</dbReference>
<evidence type="ECO:0000256" key="3">
    <source>
        <dbReference type="ARBA" id="ARBA00022737"/>
    </source>
</evidence>
<dbReference type="NCBIfam" id="TIGR00242">
    <property type="entry name" value="division/cell wall cluster transcriptional repressor MraZ"/>
    <property type="match status" value="1"/>
</dbReference>
<evidence type="ECO:0000313" key="10">
    <source>
        <dbReference type="Proteomes" id="UP000242757"/>
    </source>
</evidence>
<accession>A0A233RCN5</accession>
<dbReference type="InterPro" id="IPR020603">
    <property type="entry name" value="MraZ_dom"/>
</dbReference>
<dbReference type="GO" id="GO:0051301">
    <property type="term" value="P:cell division"/>
    <property type="evidence" value="ECO:0007669"/>
    <property type="project" value="UniProtKB-KW"/>
</dbReference>
<dbReference type="InterPro" id="IPR003444">
    <property type="entry name" value="MraZ"/>
</dbReference>
<gene>
    <name evidence="7" type="primary">mraZ</name>
    <name evidence="9" type="ORF">B6S08_13960</name>
</gene>
<name>A0A233RCN5_9GAMM</name>
<keyword evidence="9" id="KW-0132">Cell division</keyword>
<evidence type="ECO:0000259" key="8">
    <source>
        <dbReference type="PROSITE" id="PS51740"/>
    </source>
</evidence>
<dbReference type="GO" id="GO:0003700">
    <property type="term" value="F:DNA-binding transcription factor activity"/>
    <property type="evidence" value="ECO:0007669"/>
    <property type="project" value="UniProtKB-UniRule"/>
</dbReference>
<dbReference type="GO" id="GO:0009295">
    <property type="term" value="C:nucleoid"/>
    <property type="evidence" value="ECO:0007669"/>
    <property type="project" value="UniProtKB-SubCell"/>
</dbReference>
<keyword evidence="2 7" id="KW-0963">Cytoplasm</keyword>
<evidence type="ECO:0000256" key="7">
    <source>
        <dbReference type="HAMAP-Rule" id="MF_01008"/>
    </source>
</evidence>
<dbReference type="Pfam" id="PF02381">
    <property type="entry name" value="MraZ"/>
    <property type="match status" value="2"/>
</dbReference>
<evidence type="ECO:0000256" key="5">
    <source>
        <dbReference type="ARBA" id="ARBA00023125"/>
    </source>
</evidence>
<dbReference type="InterPro" id="IPR038619">
    <property type="entry name" value="MraZ_sf"/>
</dbReference>
<dbReference type="GO" id="GO:0000976">
    <property type="term" value="F:transcription cis-regulatory region binding"/>
    <property type="evidence" value="ECO:0007669"/>
    <property type="project" value="TreeGrafter"/>
</dbReference>
<keyword evidence="9" id="KW-0131">Cell cycle</keyword>
<dbReference type="GO" id="GO:0005737">
    <property type="term" value="C:cytoplasm"/>
    <property type="evidence" value="ECO:0007669"/>
    <property type="project" value="UniProtKB-UniRule"/>
</dbReference>
<comment type="caution">
    <text evidence="9">The sequence shown here is derived from an EMBL/GenBank/DDBJ whole genome shotgun (WGS) entry which is preliminary data.</text>
</comment>
<dbReference type="Proteomes" id="UP000242757">
    <property type="component" value="Unassembled WGS sequence"/>
</dbReference>
<keyword evidence="3" id="KW-0677">Repeat</keyword>
<keyword evidence="6 7" id="KW-0804">Transcription</keyword>
<keyword evidence="10" id="KW-1185">Reference proteome</keyword>
<keyword evidence="5 7" id="KW-0238">DNA-binding</keyword>
<sequence>MLRGAHAISLDSKGRLAIPTRYRGPLHDECDGLLVCTIDISHPCLLLYPLTEWELVEKKLRSLSSTQPQERRLQRLLLGHAAECELDGNGRMLVPGPLRQHAALEKKIMLVGQLNRFEIWSEHRWQQQINDDLLALPEEGWESSERLRDFSL</sequence>
<feature type="domain" description="SpoVT-AbrB" evidence="8">
    <location>
        <begin position="81"/>
        <end position="124"/>
    </location>
</feature>
<dbReference type="InterPro" id="IPR035644">
    <property type="entry name" value="MraZ_C"/>
</dbReference>
<evidence type="ECO:0000256" key="1">
    <source>
        <dbReference type="ARBA" id="ARBA00013860"/>
    </source>
</evidence>
<dbReference type="InterPro" id="IPR037914">
    <property type="entry name" value="SpoVT-AbrB_sf"/>
</dbReference>
<dbReference type="PANTHER" id="PTHR34701:SF1">
    <property type="entry name" value="TRANSCRIPTIONAL REGULATOR MRAZ"/>
    <property type="match status" value="1"/>
</dbReference>
<dbReference type="PANTHER" id="PTHR34701">
    <property type="entry name" value="TRANSCRIPTIONAL REGULATOR MRAZ"/>
    <property type="match status" value="1"/>
</dbReference>
<proteinExistence type="inferred from homology"/>
<evidence type="ECO:0000256" key="4">
    <source>
        <dbReference type="ARBA" id="ARBA00023015"/>
    </source>
</evidence>
<dbReference type="InterPro" id="IPR007159">
    <property type="entry name" value="SpoVT-AbrB_dom"/>
</dbReference>
<comment type="similarity">
    <text evidence="7">Belongs to the MraZ family.</text>
</comment>
<dbReference type="RefSeq" id="WP_094201418.1">
    <property type="nucleotide sequence ID" value="NZ_NBIM01000005.1"/>
</dbReference>
<comment type="subunit">
    <text evidence="7">Forms oligomers.</text>
</comment>
<dbReference type="FunFam" id="3.40.1550.20:FF:000001">
    <property type="entry name" value="Transcriptional regulator MraZ"/>
    <property type="match status" value="1"/>
</dbReference>
<dbReference type="SUPFAM" id="SSF89447">
    <property type="entry name" value="AbrB/MazE/MraZ-like"/>
    <property type="match status" value="1"/>
</dbReference>
<dbReference type="PROSITE" id="PS51740">
    <property type="entry name" value="SPOVT_ABRB"/>
    <property type="match status" value="2"/>
</dbReference>